<evidence type="ECO:0000256" key="1">
    <source>
        <dbReference type="PROSITE-ProRule" id="PRU00047"/>
    </source>
</evidence>
<reference evidence="4 5" key="1">
    <citation type="journal article" date="2018" name="Front. Plant Sci.">
        <title>Red Clover (Trifolium pratense) and Zigzag Clover (T. medium) - A Picture of Genomic Similarities and Differences.</title>
        <authorList>
            <person name="Dluhosova J."/>
            <person name="Istvanek J."/>
            <person name="Nedelnik J."/>
            <person name="Repkova J."/>
        </authorList>
    </citation>
    <scope>NUCLEOTIDE SEQUENCE [LARGE SCALE GENOMIC DNA]</scope>
    <source>
        <strain evidence="5">cv. 10/8</strain>
        <tissue evidence="4">Leaf</tissue>
    </source>
</reference>
<name>A0A392QV05_9FABA</name>
<dbReference type="PROSITE" id="PS50158">
    <property type="entry name" value="ZF_CCHC"/>
    <property type="match status" value="1"/>
</dbReference>
<sequence length="144" mass="15826">YGLRGDIAHAVSLQNIANFGDMIQKAYSVEATIDFANKERNAVNQQKKDFGKYKQQLKVKNSSSKGKQVQSSQIPQPCPNYGKSHSGECMKGKGVCYYCKQLGHMRNECPKWKSLGGAEGTMVSKGRVYTINGEKVTGDNSLIA</sequence>
<feature type="compositionally biased region" description="Low complexity" evidence="2">
    <location>
        <begin position="58"/>
        <end position="73"/>
    </location>
</feature>
<evidence type="ECO:0000256" key="2">
    <source>
        <dbReference type="SAM" id="MobiDB-lite"/>
    </source>
</evidence>
<keyword evidence="1" id="KW-0479">Metal-binding</keyword>
<dbReference type="EMBL" id="LXQA010160707">
    <property type="protein sequence ID" value="MCI27664.1"/>
    <property type="molecule type" value="Genomic_DNA"/>
</dbReference>
<evidence type="ECO:0000259" key="3">
    <source>
        <dbReference type="PROSITE" id="PS50158"/>
    </source>
</evidence>
<dbReference type="GO" id="GO:0003676">
    <property type="term" value="F:nucleic acid binding"/>
    <property type="evidence" value="ECO:0007669"/>
    <property type="project" value="InterPro"/>
</dbReference>
<dbReference type="InterPro" id="IPR001878">
    <property type="entry name" value="Znf_CCHC"/>
</dbReference>
<dbReference type="SUPFAM" id="SSF57756">
    <property type="entry name" value="Retrovirus zinc finger-like domains"/>
    <property type="match status" value="1"/>
</dbReference>
<dbReference type="GO" id="GO:0008270">
    <property type="term" value="F:zinc ion binding"/>
    <property type="evidence" value="ECO:0007669"/>
    <property type="project" value="UniProtKB-KW"/>
</dbReference>
<feature type="non-terminal residue" evidence="4">
    <location>
        <position position="144"/>
    </location>
</feature>
<feature type="domain" description="CCHC-type" evidence="3">
    <location>
        <begin position="96"/>
        <end position="111"/>
    </location>
</feature>
<accession>A0A392QV05</accession>
<comment type="caution">
    <text evidence="4">The sequence shown here is derived from an EMBL/GenBank/DDBJ whole genome shotgun (WGS) entry which is preliminary data.</text>
</comment>
<keyword evidence="1" id="KW-0862">Zinc</keyword>
<dbReference type="Gene3D" id="4.10.60.10">
    <property type="entry name" value="Zinc finger, CCHC-type"/>
    <property type="match status" value="1"/>
</dbReference>
<dbReference type="Pfam" id="PF00098">
    <property type="entry name" value="zf-CCHC"/>
    <property type="match status" value="1"/>
</dbReference>
<dbReference type="InterPro" id="IPR036875">
    <property type="entry name" value="Znf_CCHC_sf"/>
</dbReference>
<evidence type="ECO:0000313" key="4">
    <source>
        <dbReference type="EMBL" id="MCI27664.1"/>
    </source>
</evidence>
<feature type="region of interest" description="Disordered" evidence="2">
    <location>
        <begin position="44"/>
        <end position="89"/>
    </location>
</feature>
<keyword evidence="5" id="KW-1185">Reference proteome</keyword>
<proteinExistence type="predicted"/>
<keyword evidence="1" id="KW-0863">Zinc-finger</keyword>
<dbReference type="Proteomes" id="UP000265520">
    <property type="component" value="Unassembled WGS sequence"/>
</dbReference>
<dbReference type="SMART" id="SM00343">
    <property type="entry name" value="ZnF_C2HC"/>
    <property type="match status" value="1"/>
</dbReference>
<dbReference type="AlphaFoldDB" id="A0A392QV05"/>
<protein>
    <submittedName>
        <fullName evidence="4">Magnesium transporter NIPA2-like</fullName>
    </submittedName>
</protein>
<feature type="non-terminal residue" evidence="4">
    <location>
        <position position="1"/>
    </location>
</feature>
<organism evidence="4 5">
    <name type="scientific">Trifolium medium</name>
    <dbReference type="NCBI Taxonomy" id="97028"/>
    <lineage>
        <taxon>Eukaryota</taxon>
        <taxon>Viridiplantae</taxon>
        <taxon>Streptophyta</taxon>
        <taxon>Embryophyta</taxon>
        <taxon>Tracheophyta</taxon>
        <taxon>Spermatophyta</taxon>
        <taxon>Magnoliopsida</taxon>
        <taxon>eudicotyledons</taxon>
        <taxon>Gunneridae</taxon>
        <taxon>Pentapetalae</taxon>
        <taxon>rosids</taxon>
        <taxon>fabids</taxon>
        <taxon>Fabales</taxon>
        <taxon>Fabaceae</taxon>
        <taxon>Papilionoideae</taxon>
        <taxon>50 kb inversion clade</taxon>
        <taxon>NPAAA clade</taxon>
        <taxon>Hologalegina</taxon>
        <taxon>IRL clade</taxon>
        <taxon>Trifolieae</taxon>
        <taxon>Trifolium</taxon>
    </lineage>
</organism>
<evidence type="ECO:0000313" key="5">
    <source>
        <dbReference type="Proteomes" id="UP000265520"/>
    </source>
</evidence>